<evidence type="ECO:0000313" key="1">
    <source>
        <dbReference type="EMBL" id="KIR58787.1"/>
    </source>
</evidence>
<gene>
    <name evidence="1" type="ORF">I314_05199</name>
</gene>
<name>A0ABR5B5B6_CRYGA</name>
<dbReference type="Proteomes" id="UP000053800">
    <property type="component" value="Unassembled WGS sequence"/>
</dbReference>
<protein>
    <recommendedName>
        <fullName evidence="3">Protein kinase domain-containing protein</fullName>
    </recommendedName>
</protein>
<accession>A0ABR5B5B6</accession>
<feature type="non-terminal residue" evidence="1">
    <location>
        <position position="89"/>
    </location>
</feature>
<sequence length="89" mass="10032">GDTRRPQLQSTVSALHLEDEFLVSLKQTKPQSPDIMHVQELVHPTVIQLCQYTYTVTTVDESVKQHARTKRESTTGLTDDPIILTMGDL</sequence>
<organism evidence="1 2">
    <name type="scientific">Cryptococcus bacillisporus CA1873</name>
    <dbReference type="NCBI Taxonomy" id="1296111"/>
    <lineage>
        <taxon>Eukaryota</taxon>
        <taxon>Fungi</taxon>
        <taxon>Dikarya</taxon>
        <taxon>Basidiomycota</taxon>
        <taxon>Agaricomycotina</taxon>
        <taxon>Tremellomycetes</taxon>
        <taxon>Tremellales</taxon>
        <taxon>Cryptococcaceae</taxon>
        <taxon>Cryptococcus</taxon>
        <taxon>Cryptococcus gattii species complex</taxon>
    </lineage>
</organism>
<reference evidence="1 2" key="1">
    <citation type="submission" date="2015-01" db="EMBL/GenBank/DDBJ databases">
        <title>The Genome Sequence of Cryptococcus gattii CA1873.</title>
        <authorList>
            <consortium name="The Broad Institute Genomics Platform"/>
            <person name="Cuomo C."/>
            <person name="Litvintseva A."/>
            <person name="Chen Y."/>
            <person name="Heitman J."/>
            <person name="Sun S."/>
            <person name="Springer D."/>
            <person name="Dromer F."/>
            <person name="Young S."/>
            <person name="Zeng Q."/>
            <person name="Gargeya S."/>
            <person name="Abouelleil A."/>
            <person name="Alvarado L."/>
            <person name="Chapman S.B."/>
            <person name="Gainer-Dewar J."/>
            <person name="Goldberg J."/>
            <person name="Griggs A."/>
            <person name="Gujja S."/>
            <person name="Hansen M."/>
            <person name="Howarth C."/>
            <person name="Imamovic A."/>
            <person name="Larimer J."/>
            <person name="Murphy C."/>
            <person name="Naylor J."/>
            <person name="Pearson M."/>
            <person name="Priest M."/>
            <person name="Roberts A."/>
            <person name="Saif S."/>
            <person name="Shea T."/>
            <person name="Sykes S."/>
            <person name="Wortman J."/>
            <person name="Nusbaum C."/>
            <person name="Birren B."/>
        </authorList>
    </citation>
    <scope>NUCLEOTIDE SEQUENCE [LARGE SCALE GENOMIC DNA]</scope>
    <source>
        <strain evidence="1 2">CA1873</strain>
    </source>
</reference>
<proteinExistence type="predicted"/>
<evidence type="ECO:0008006" key="3">
    <source>
        <dbReference type="Google" id="ProtNLM"/>
    </source>
</evidence>
<dbReference type="EMBL" id="KN848903">
    <property type="protein sequence ID" value="KIR58787.1"/>
    <property type="molecule type" value="Genomic_DNA"/>
</dbReference>
<evidence type="ECO:0000313" key="2">
    <source>
        <dbReference type="Proteomes" id="UP000053800"/>
    </source>
</evidence>
<feature type="non-terminal residue" evidence="1">
    <location>
        <position position="1"/>
    </location>
</feature>
<keyword evidence="2" id="KW-1185">Reference proteome</keyword>